<protein>
    <submittedName>
        <fullName evidence="1">Uncharacterized protein</fullName>
    </submittedName>
</protein>
<dbReference type="EMBL" id="OX465077">
    <property type="protein sequence ID" value="CAI9266432.1"/>
    <property type="molecule type" value="Genomic_DNA"/>
</dbReference>
<dbReference type="AlphaFoldDB" id="A0AA35YA44"/>
<dbReference type="Proteomes" id="UP001177003">
    <property type="component" value="Chromosome 1"/>
</dbReference>
<proteinExistence type="predicted"/>
<evidence type="ECO:0000313" key="2">
    <source>
        <dbReference type="Proteomes" id="UP001177003"/>
    </source>
</evidence>
<accession>A0AA35YA44</accession>
<gene>
    <name evidence="1" type="ORF">LSALG_LOCUS6989</name>
</gene>
<keyword evidence="2" id="KW-1185">Reference proteome</keyword>
<reference evidence="1" key="1">
    <citation type="submission" date="2023-04" db="EMBL/GenBank/DDBJ databases">
        <authorList>
            <person name="Vijverberg K."/>
            <person name="Xiong W."/>
            <person name="Schranz E."/>
        </authorList>
    </citation>
    <scope>NUCLEOTIDE SEQUENCE</scope>
</reference>
<evidence type="ECO:0000313" key="1">
    <source>
        <dbReference type="EMBL" id="CAI9266432.1"/>
    </source>
</evidence>
<sequence length="146" mass="16345">MMQLPSSIVATTPTAVPPSSCVANGCCCFLFSCAMFQPPPTAAYAPLMLLRLSLIAQGLPCSFFTWVRIRCCFKSEWFVLFRGCGCLTGNQRNHRHHHEVVAAIPKFISIATMSQQVGGWSLYYYLKCLLHVFVWLENEEQPPPPS</sequence>
<organism evidence="1 2">
    <name type="scientific">Lactuca saligna</name>
    <name type="common">Willowleaf lettuce</name>
    <dbReference type="NCBI Taxonomy" id="75948"/>
    <lineage>
        <taxon>Eukaryota</taxon>
        <taxon>Viridiplantae</taxon>
        <taxon>Streptophyta</taxon>
        <taxon>Embryophyta</taxon>
        <taxon>Tracheophyta</taxon>
        <taxon>Spermatophyta</taxon>
        <taxon>Magnoliopsida</taxon>
        <taxon>eudicotyledons</taxon>
        <taxon>Gunneridae</taxon>
        <taxon>Pentapetalae</taxon>
        <taxon>asterids</taxon>
        <taxon>campanulids</taxon>
        <taxon>Asterales</taxon>
        <taxon>Asteraceae</taxon>
        <taxon>Cichorioideae</taxon>
        <taxon>Cichorieae</taxon>
        <taxon>Lactucinae</taxon>
        <taxon>Lactuca</taxon>
    </lineage>
</organism>
<name>A0AA35YA44_LACSI</name>